<dbReference type="PIRSF" id="PIRSF000371">
    <property type="entry name" value="PFL_act_enz"/>
    <property type="match status" value="1"/>
</dbReference>
<dbReference type="EMBL" id="JASJEX010000002">
    <property type="protein sequence ID" value="MDJ1129451.1"/>
    <property type="molecule type" value="Genomic_DNA"/>
</dbReference>
<dbReference type="InterPro" id="IPR013785">
    <property type="entry name" value="Aldolase_TIM"/>
</dbReference>
<dbReference type="Proteomes" id="UP001431693">
    <property type="component" value="Unassembled WGS sequence"/>
</dbReference>
<reference evidence="10" key="1">
    <citation type="submission" date="2023-05" db="EMBL/GenBank/DDBJ databases">
        <title>[olsenella] sp. nov., isolated from a pig farm feces dump.</title>
        <authorList>
            <person name="Chang Y.-H."/>
        </authorList>
    </citation>
    <scope>NUCLEOTIDE SEQUENCE</scope>
    <source>
        <strain evidence="10">YH-ols2217</strain>
    </source>
</reference>
<gene>
    <name evidence="10" type="ORF">QJ043_05080</name>
</gene>
<evidence type="ECO:0000256" key="2">
    <source>
        <dbReference type="ARBA" id="ARBA00009777"/>
    </source>
</evidence>
<keyword evidence="7" id="KW-0408">Iron</keyword>
<evidence type="ECO:0000256" key="7">
    <source>
        <dbReference type="ARBA" id="ARBA00023004"/>
    </source>
</evidence>
<protein>
    <submittedName>
        <fullName evidence="10">Glycyl-radical enzyme activating protein</fullName>
    </submittedName>
</protein>
<dbReference type="PROSITE" id="PS01087">
    <property type="entry name" value="RADICAL_ACTIVATING"/>
    <property type="match status" value="1"/>
</dbReference>
<keyword evidence="5" id="KW-0479">Metal-binding</keyword>
<evidence type="ECO:0000313" key="11">
    <source>
        <dbReference type="Proteomes" id="UP001431693"/>
    </source>
</evidence>
<dbReference type="Gene3D" id="3.20.20.70">
    <property type="entry name" value="Aldolase class I"/>
    <property type="match status" value="1"/>
</dbReference>
<organism evidence="10 11">
    <name type="scientific">Kribbibacterium absianum</name>
    <dbReference type="NCBI Taxonomy" id="3044210"/>
    <lineage>
        <taxon>Bacteria</taxon>
        <taxon>Bacillati</taxon>
        <taxon>Actinomycetota</taxon>
        <taxon>Coriobacteriia</taxon>
        <taxon>Coriobacteriales</taxon>
        <taxon>Kribbibacteriaceae</taxon>
        <taxon>Kribbibacterium</taxon>
    </lineage>
</organism>
<dbReference type="PROSITE" id="PS51918">
    <property type="entry name" value="RADICAL_SAM"/>
    <property type="match status" value="1"/>
</dbReference>
<evidence type="ECO:0000256" key="5">
    <source>
        <dbReference type="ARBA" id="ARBA00022723"/>
    </source>
</evidence>
<name>A0ABT6ZK88_9ACTN</name>
<evidence type="ECO:0000259" key="9">
    <source>
        <dbReference type="PROSITE" id="PS51918"/>
    </source>
</evidence>
<evidence type="ECO:0000256" key="1">
    <source>
        <dbReference type="ARBA" id="ARBA00001966"/>
    </source>
</evidence>
<evidence type="ECO:0000256" key="6">
    <source>
        <dbReference type="ARBA" id="ARBA00023002"/>
    </source>
</evidence>
<keyword evidence="8" id="KW-0411">Iron-sulfur</keyword>
<dbReference type="InterPro" id="IPR034457">
    <property type="entry name" value="Organic_radical-activating"/>
</dbReference>
<keyword evidence="11" id="KW-1185">Reference proteome</keyword>
<dbReference type="SFLD" id="SFLDG01066">
    <property type="entry name" value="organic_radical-activating_enz"/>
    <property type="match status" value="1"/>
</dbReference>
<dbReference type="SUPFAM" id="SSF102114">
    <property type="entry name" value="Radical SAM enzymes"/>
    <property type="match status" value="1"/>
</dbReference>
<keyword evidence="4" id="KW-0949">S-adenosyl-L-methionine</keyword>
<dbReference type="InterPro" id="IPR058240">
    <property type="entry name" value="rSAM_sf"/>
</dbReference>
<comment type="caution">
    <text evidence="10">The sequence shown here is derived from an EMBL/GenBank/DDBJ whole genome shotgun (WGS) entry which is preliminary data.</text>
</comment>
<evidence type="ECO:0000256" key="4">
    <source>
        <dbReference type="ARBA" id="ARBA00022691"/>
    </source>
</evidence>
<dbReference type="RefSeq" id="WP_283713761.1">
    <property type="nucleotide sequence ID" value="NZ_JASJEW010000006.1"/>
</dbReference>
<sequence>METPSATVFNVQKFSLDDGPGIRTTVFLKGCPLRCAWCANPESQLGAPQVLWDRRQCVGCGTCAAGSGAVTLDEKGVHVDHARVKDAEAVAGLCPHGALTVAGETRTADDVAEECLQDLPFYQESGGGVTVSGGEPLLWPDFVEALAARMHGHGVPMAVETTGCVSEAAFARALESLDLVLFDVKHPNEAWHMDGTGVGLGLIRKNLVQALRWAEAGGEVLFRTPVIFGYNDGAAAGIAEMLHGAAREAGFSGTPRLQLLPLHQFGEGKYDKLGREYGLRDERPLHEEDLEPMAEELRALGIDAFV</sequence>
<evidence type="ECO:0000313" key="10">
    <source>
        <dbReference type="EMBL" id="MDJ1129451.1"/>
    </source>
</evidence>
<dbReference type="Pfam" id="PF04055">
    <property type="entry name" value="Radical_SAM"/>
    <property type="match status" value="1"/>
</dbReference>
<dbReference type="SFLD" id="SFLDS00029">
    <property type="entry name" value="Radical_SAM"/>
    <property type="match status" value="1"/>
</dbReference>
<keyword evidence="6" id="KW-0560">Oxidoreductase</keyword>
<evidence type="ECO:0000256" key="3">
    <source>
        <dbReference type="ARBA" id="ARBA00022485"/>
    </source>
</evidence>
<dbReference type="InterPro" id="IPR040074">
    <property type="entry name" value="BssD/PflA/YjjW"/>
</dbReference>
<accession>A0ABT6ZK88</accession>
<comment type="similarity">
    <text evidence="2">Belongs to the organic radical-activating enzymes family.</text>
</comment>
<dbReference type="InterPro" id="IPR007197">
    <property type="entry name" value="rSAM"/>
</dbReference>
<dbReference type="InterPro" id="IPR001989">
    <property type="entry name" value="Radical_activat_CS"/>
</dbReference>
<evidence type="ECO:0000256" key="8">
    <source>
        <dbReference type="ARBA" id="ARBA00023014"/>
    </source>
</evidence>
<comment type="cofactor">
    <cofactor evidence="1">
        <name>[4Fe-4S] cluster</name>
        <dbReference type="ChEBI" id="CHEBI:49883"/>
    </cofactor>
</comment>
<dbReference type="SUPFAM" id="SSF54862">
    <property type="entry name" value="4Fe-4S ferredoxins"/>
    <property type="match status" value="1"/>
</dbReference>
<keyword evidence="3" id="KW-0004">4Fe-4S</keyword>
<proteinExistence type="inferred from homology"/>
<dbReference type="NCBIfam" id="TIGR02494">
    <property type="entry name" value="PFLE_PFLC"/>
    <property type="match status" value="1"/>
</dbReference>
<feature type="domain" description="Radical SAM core" evidence="9">
    <location>
        <begin position="17"/>
        <end position="303"/>
    </location>
</feature>
<dbReference type="SFLD" id="SFLDG01118">
    <property type="entry name" value="activating_enzymes__group_2"/>
    <property type="match status" value="1"/>
</dbReference>
<dbReference type="PANTHER" id="PTHR30352:SF4">
    <property type="entry name" value="PYRUVATE FORMATE-LYASE 2-ACTIVATING ENZYME"/>
    <property type="match status" value="1"/>
</dbReference>
<dbReference type="PANTHER" id="PTHR30352">
    <property type="entry name" value="PYRUVATE FORMATE-LYASE-ACTIVATING ENZYME"/>
    <property type="match status" value="1"/>
</dbReference>
<dbReference type="InterPro" id="IPR012839">
    <property type="entry name" value="Organic_radical_activase"/>
</dbReference>